<dbReference type="AlphaFoldDB" id="A0AAJ1EY94"/>
<evidence type="ECO:0000313" key="3">
    <source>
        <dbReference type="Proteomes" id="UP001297581"/>
    </source>
</evidence>
<feature type="chain" id="PRO_5042573878" evidence="1">
    <location>
        <begin position="22"/>
        <end position="132"/>
    </location>
</feature>
<keyword evidence="1" id="KW-0732">Signal</keyword>
<evidence type="ECO:0000313" key="2">
    <source>
        <dbReference type="EMBL" id="MCH4294859.1"/>
    </source>
</evidence>
<protein>
    <submittedName>
        <fullName evidence="2">Uncharacterized protein</fullName>
    </submittedName>
</protein>
<dbReference type="Proteomes" id="UP001297581">
    <property type="component" value="Unassembled WGS sequence"/>
</dbReference>
<gene>
    <name evidence="2" type="ORF">MJ923_11145</name>
</gene>
<dbReference type="EMBL" id="JAKUDL010000003">
    <property type="protein sequence ID" value="MCH4294859.1"/>
    <property type="molecule type" value="Genomic_DNA"/>
</dbReference>
<name>A0AAJ1EY94_9GAMM</name>
<reference evidence="2 3" key="1">
    <citation type="submission" date="2022-02" db="EMBL/GenBank/DDBJ databases">
        <title>The genome sequence of Shewanella sp. 3B26.</title>
        <authorList>
            <person name="Du J."/>
        </authorList>
    </citation>
    <scope>NUCLEOTIDE SEQUENCE [LARGE SCALE GENOMIC DNA]</scope>
    <source>
        <strain evidence="2 3">3B26</strain>
    </source>
</reference>
<evidence type="ECO:0000256" key="1">
    <source>
        <dbReference type="SAM" id="SignalP"/>
    </source>
</evidence>
<sequence length="132" mass="14903">MKITTLFTAALLSLATSPLFAQTLTYTDPLPFGDQLTNKDQLVQKGISRNGWTYEKVSDQLYLATINHKGYRIKAELAVVGDEAKLKLVDASCDCKFKQENVDGWMVKLRRAIAYEITLNVRDDAMRKKLAM</sequence>
<organism evidence="2 3">
    <name type="scientific">Shewanella zhuhaiensis</name>
    <dbReference type="NCBI Taxonomy" id="2919576"/>
    <lineage>
        <taxon>Bacteria</taxon>
        <taxon>Pseudomonadati</taxon>
        <taxon>Pseudomonadota</taxon>
        <taxon>Gammaproteobacteria</taxon>
        <taxon>Alteromonadales</taxon>
        <taxon>Shewanellaceae</taxon>
        <taxon>Shewanella</taxon>
    </lineage>
</organism>
<dbReference type="RefSeq" id="WP_240591146.1">
    <property type="nucleotide sequence ID" value="NZ_JAKUDL010000003.1"/>
</dbReference>
<feature type="signal peptide" evidence="1">
    <location>
        <begin position="1"/>
        <end position="21"/>
    </location>
</feature>
<keyword evidence="3" id="KW-1185">Reference proteome</keyword>
<comment type="caution">
    <text evidence="2">The sequence shown here is derived from an EMBL/GenBank/DDBJ whole genome shotgun (WGS) entry which is preliminary data.</text>
</comment>
<proteinExistence type="predicted"/>
<accession>A0AAJ1EY94</accession>